<dbReference type="Proteomes" id="UP000828390">
    <property type="component" value="Unassembled WGS sequence"/>
</dbReference>
<organism evidence="1 2">
    <name type="scientific">Dreissena polymorpha</name>
    <name type="common">Zebra mussel</name>
    <name type="synonym">Mytilus polymorpha</name>
    <dbReference type="NCBI Taxonomy" id="45954"/>
    <lineage>
        <taxon>Eukaryota</taxon>
        <taxon>Metazoa</taxon>
        <taxon>Spiralia</taxon>
        <taxon>Lophotrochozoa</taxon>
        <taxon>Mollusca</taxon>
        <taxon>Bivalvia</taxon>
        <taxon>Autobranchia</taxon>
        <taxon>Heteroconchia</taxon>
        <taxon>Euheterodonta</taxon>
        <taxon>Imparidentia</taxon>
        <taxon>Neoheterodontei</taxon>
        <taxon>Myida</taxon>
        <taxon>Dreissenoidea</taxon>
        <taxon>Dreissenidae</taxon>
        <taxon>Dreissena</taxon>
    </lineage>
</organism>
<reference evidence="1" key="1">
    <citation type="journal article" date="2019" name="bioRxiv">
        <title>The Genome of the Zebra Mussel, Dreissena polymorpha: A Resource for Invasive Species Research.</title>
        <authorList>
            <person name="McCartney M.A."/>
            <person name="Auch B."/>
            <person name="Kono T."/>
            <person name="Mallez S."/>
            <person name="Zhang Y."/>
            <person name="Obille A."/>
            <person name="Becker A."/>
            <person name="Abrahante J.E."/>
            <person name="Garbe J."/>
            <person name="Badalamenti J.P."/>
            <person name="Herman A."/>
            <person name="Mangelson H."/>
            <person name="Liachko I."/>
            <person name="Sullivan S."/>
            <person name="Sone E.D."/>
            <person name="Koren S."/>
            <person name="Silverstein K.A.T."/>
            <person name="Beckman K.B."/>
            <person name="Gohl D.M."/>
        </authorList>
    </citation>
    <scope>NUCLEOTIDE SEQUENCE</scope>
    <source>
        <strain evidence="1">Duluth1</strain>
        <tissue evidence="1">Whole animal</tissue>
    </source>
</reference>
<evidence type="ECO:0000313" key="2">
    <source>
        <dbReference type="Proteomes" id="UP000828390"/>
    </source>
</evidence>
<evidence type="ECO:0000313" key="1">
    <source>
        <dbReference type="EMBL" id="KAH3747378.1"/>
    </source>
</evidence>
<dbReference type="EMBL" id="JAIWYP010000010">
    <property type="protein sequence ID" value="KAH3747378.1"/>
    <property type="molecule type" value="Genomic_DNA"/>
</dbReference>
<protein>
    <recommendedName>
        <fullName evidence="3">B box-type domain-containing protein</fullName>
    </recommendedName>
</protein>
<gene>
    <name evidence="1" type="ORF">DPMN_181803</name>
</gene>
<dbReference type="Gene3D" id="3.30.160.60">
    <property type="entry name" value="Classic Zinc Finger"/>
    <property type="match status" value="1"/>
</dbReference>
<dbReference type="CDD" id="cd19757">
    <property type="entry name" value="Bbox1"/>
    <property type="match status" value="1"/>
</dbReference>
<dbReference type="AlphaFoldDB" id="A0A9D4DE87"/>
<name>A0A9D4DE87_DREPO</name>
<proteinExistence type="predicted"/>
<sequence>MPKPRLIKCDDMVQKALSFFTGGKMGCGASGRGQVGPAPDEPGISGEEPILTCAQCVLDGKNKVATWWCEDCREFICNYCAWSHGNTPSTKHHYLIRADAIPKEKQKVNKPGKQSWARPAESKQAVMSTYFDARAELHYVEIENLNKWNQAEGAERVRGGMPPATV</sequence>
<reference evidence="1" key="2">
    <citation type="submission" date="2020-11" db="EMBL/GenBank/DDBJ databases">
        <authorList>
            <person name="McCartney M.A."/>
            <person name="Auch B."/>
            <person name="Kono T."/>
            <person name="Mallez S."/>
            <person name="Becker A."/>
            <person name="Gohl D.M."/>
            <person name="Silverstein K.A.T."/>
            <person name="Koren S."/>
            <person name="Bechman K.B."/>
            <person name="Herman A."/>
            <person name="Abrahante J.E."/>
            <person name="Garbe J."/>
        </authorList>
    </citation>
    <scope>NUCLEOTIDE SEQUENCE</scope>
    <source>
        <strain evidence="1">Duluth1</strain>
        <tissue evidence="1">Whole animal</tissue>
    </source>
</reference>
<evidence type="ECO:0008006" key="3">
    <source>
        <dbReference type="Google" id="ProtNLM"/>
    </source>
</evidence>
<comment type="caution">
    <text evidence="1">The sequence shown here is derived from an EMBL/GenBank/DDBJ whole genome shotgun (WGS) entry which is preliminary data.</text>
</comment>
<accession>A0A9D4DE87</accession>
<keyword evidence="2" id="KW-1185">Reference proteome</keyword>